<feature type="transmembrane region" description="Helical" evidence="6">
    <location>
        <begin position="95"/>
        <end position="118"/>
    </location>
</feature>
<dbReference type="PANTHER" id="PTHR23501">
    <property type="entry name" value="MAJOR FACILITATOR SUPERFAMILY"/>
    <property type="match status" value="1"/>
</dbReference>
<evidence type="ECO:0000256" key="4">
    <source>
        <dbReference type="ARBA" id="ARBA00022989"/>
    </source>
</evidence>
<dbReference type="KEGG" id="orn:DV701_14010"/>
<dbReference type="GO" id="GO:0022857">
    <property type="term" value="F:transmembrane transporter activity"/>
    <property type="evidence" value="ECO:0007669"/>
    <property type="project" value="InterPro"/>
</dbReference>
<feature type="transmembrane region" description="Helical" evidence="6">
    <location>
        <begin position="496"/>
        <end position="518"/>
    </location>
</feature>
<feature type="transmembrane region" description="Helical" evidence="6">
    <location>
        <begin position="269"/>
        <end position="289"/>
    </location>
</feature>
<keyword evidence="3 6" id="KW-0812">Transmembrane</keyword>
<dbReference type="InterPro" id="IPR036259">
    <property type="entry name" value="MFS_trans_sf"/>
</dbReference>
<dbReference type="PANTHER" id="PTHR23501:SF191">
    <property type="entry name" value="VACUOLAR BASIC AMINO ACID TRANSPORTER 4"/>
    <property type="match status" value="1"/>
</dbReference>
<dbReference type="RefSeq" id="WP_114929121.1">
    <property type="nucleotide sequence ID" value="NZ_CP031229.1"/>
</dbReference>
<evidence type="ECO:0000256" key="1">
    <source>
        <dbReference type="ARBA" id="ARBA00004429"/>
    </source>
</evidence>
<keyword evidence="9" id="KW-1185">Reference proteome</keyword>
<keyword evidence="4 6" id="KW-1133">Transmembrane helix</keyword>
<dbReference type="EMBL" id="CP031229">
    <property type="protein sequence ID" value="AXH97081.1"/>
    <property type="molecule type" value="Genomic_DNA"/>
</dbReference>
<accession>A0A345NPX3</accession>
<feature type="transmembrane region" description="Helical" evidence="6">
    <location>
        <begin position="463"/>
        <end position="484"/>
    </location>
</feature>
<evidence type="ECO:0000256" key="3">
    <source>
        <dbReference type="ARBA" id="ARBA00022692"/>
    </source>
</evidence>
<organism evidence="8 9">
    <name type="scientific">Ornithinimicrobium avium</name>
    <dbReference type="NCBI Taxonomy" id="2283195"/>
    <lineage>
        <taxon>Bacteria</taxon>
        <taxon>Bacillati</taxon>
        <taxon>Actinomycetota</taxon>
        <taxon>Actinomycetes</taxon>
        <taxon>Micrococcales</taxon>
        <taxon>Ornithinimicrobiaceae</taxon>
        <taxon>Ornithinimicrobium</taxon>
    </lineage>
</organism>
<name>A0A345NPX3_9MICO</name>
<feature type="transmembrane region" description="Helical" evidence="6">
    <location>
        <begin position="432"/>
        <end position="451"/>
    </location>
</feature>
<gene>
    <name evidence="8" type="ORF">DV701_14010</name>
</gene>
<evidence type="ECO:0000313" key="8">
    <source>
        <dbReference type="EMBL" id="AXH97081.1"/>
    </source>
</evidence>
<evidence type="ECO:0000256" key="6">
    <source>
        <dbReference type="SAM" id="Phobius"/>
    </source>
</evidence>
<evidence type="ECO:0000259" key="7">
    <source>
        <dbReference type="PROSITE" id="PS50850"/>
    </source>
</evidence>
<feature type="domain" description="Major facilitator superfamily (MFS) profile" evidence="7">
    <location>
        <begin position="26"/>
        <end position="453"/>
    </location>
</feature>
<feature type="transmembrane region" description="Helical" evidence="6">
    <location>
        <begin position="403"/>
        <end position="425"/>
    </location>
</feature>
<feature type="transmembrane region" description="Helical" evidence="6">
    <location>
        <begin position="26"/>
        <end position="45"/>
    </location>
</feature>
<protein>
    <submittedName>
        <fullName evidence="8">MFS transporter</fullName>
    </submittedName>
</protein>
<feature type="transmembrane region" description="Helical" evidence="6">
    <location>
        <begin position="538"/>
        <end position="566"/>
    </location>
</feature>
<feature type="transmembrane region" description="Helical" evidence="6">
    <location>
        <begin position="154"/>
        <end position="178"/>
    </location>
</feature>
<sequence>MSGRGSQAATGRRGTSSAQARGARSLLTVASLAVALAAADTYVVVLALTDMMAGVGVGIESLQKGTPIISGFLLGYIAVLPLIGRLSDLVDRRRILLWCLVVFVVGSAITAAAVELPVMVGGRFLQGLGGGGLVPATLALVADLWPPGRRGMPLGVVGAVQELGSVLGPLLGALVLVVAGWRDIFWLNVLLGLACLVGVWVLRDATPSPPAPPPRPGPARAAVRVTAYLLAGTAAVLTTLALWAPRALTTSIALGGPFVPFDPTSGSRVLTPVGAAAAAVCLLLGLLTAPRWLPLLVRADLLGASFVAVCLGALVLTFATADPETEVLGPWGRWLLPLAALTALAFVVRQRTARDPLIPEGVVRRRVWPALVVSLLVGAAIVAVVVDVPLLSRLVQDTDETDAALVLVRFLLAVPVGAVVGGWALRRLGPALVAAPGLALAAASVLDMGRWDRGTLDDALATTLPLVGAGLGVGLAIAPVNDAALADAREDGHGTVSSLVVVARMVGMVVGLALLTSLGLRRFEQEVAGLPDPTDTDALLGAAVVQVQTVLTGAGLATALAALVALGLGLRPPPPAASPGAALRHTIEP</sequence>
<dbReference type="SUPFAM" id="SSF103473">
    <property type="entry name" value="MFS general substrate transporter"/>
    <property type="match status" value="2"/>
</dbReference>
<dbReference type="OrthoDB" id="3453194at2"/>
<evidence type="ECO:0000313" key="9">
    <source>
        <dbReference type="Proteomes" id="UP000253790"/>
    </source>
</evidence>
<comment type="subcellular location">
    <subcellularLocation>
        <location evidence="1">Cell inner membrane</location>
        <topology evidence="1">Multi-pass membrane protein</topology>
    </subcellularLocation>
</comment>
<dbReference type="AlphaFoldDB" id="A0A345NPX3"/>
<evidence type="ECO:0000256" key="5">
    <source>
        <dbReference type="ARBA" id="ARBA00023136"/>
    </source>
</evidence>
<feature type="transmembrane region" description="Helical" evidence="6">
    <location>
        <begin position="331"/>
        <end position="348"/>
    </location>
</feature>
<keyword evidence="2" id="KW-0813">Transport</keyword>
<feature type="transmembrane region" description="Helical" evidence="6">
    <location>
        <begin position="222"/>
        <end position="244"/>
    </location>
</feature>
<dbReference type="PROSITE" id="PS50850">
    <property type="entry name" value="MFS"/>
    <property type="match status" value="1"/>
</dbReference>
<feature type="transmembrane region" description="Helical" evidence="6">
    <location>
        <begin position="184"/>
        <end position="202"/>
    </location>
</feature>
<dbReference type="Gene3D" id="1.20.1250.20">
    <property type="entry name" value="MFS general substrate transporter like domains"/>
    <property type="match status" value="1"/>
</dbReference>
<feature type="transmembrane region" description="Helical" evidence="6">
    <location>
        <begin position="124"/>
        <end position="142"/>
    </location>
</feature>
<reference evidence="8 9" key="1">
    <citation type="submission" date="2018-07" db="EMBL/GenBank/DDBJ databases">
        <title>Complete genome sequencing of Ornithinimicrobium sp. AMA3305.</title>
        <authorList>
            <person name="Bae J.-W."/>
        </authorList>
    </citation>
    <scope>NUCLEOTIDE SEQUENCE [LARGE SCALE GENOMIC DNA]</scope>
    <source>
        <strain evidence="8 9">AMA3305</strain>
    </source>
</reference>
<feature type="transmembrane region" description="Helical" evidence="6">
    <location>
        <begin position="65"/>
        <end position="83"/>
    </location>
</feature>
<dbReference type="InterPro" id="IPR020846">
    <property type="entry name" value="MFS_dom"/>
</dbReference>
<dbReference type="GO" id="GO:0005886">
    <property type="term" value="C:plasma membrane"/>
    <property type="evidence" value="ECO:0007669"/>
    <property type="project" value="UniProtKB-SubCell"/>
</dbReference>
<dbReference type="InterPro" id="IPR011701">
    <property type="entry name" value="MFS"/>
</dbReference>
<dbReference type="Pfam" id="PF07690">
    <property type="entry name" value="MFS_1"/>
    <property type="match status" value="1"/>
</dbReference>
<feature type="transmembrane region" description="Helical" evidence="6">
    <location>
        <begin position="368"/>
        <end position="391"/>
    </location>
</feature>
<dbReference type="Gene3D" id="1.20.1720.10">
    <property type="entry name" value="Multidrug resistance protein D"/>
    <property type="match status" value="1"/>
</dbReference>
<evidence type="ECO:0000256" key="2">
    <source>
        <dbReference type="ARBA" id="ARBA00022448"/>
    </source>
</evidence>
<feature type="transmembrane region" description="Helical" evidence="6">
    <location>
        <begin position="301"/>
        <end position="319"/>
    </location>
</feature>
<keyword evidence="5 6" id="KW-0472">Membrane</keyword>
<dbReference type="Proteomes" id="UP000253790">
    <property type="component" value="Chromosome"/>
</dbReference>
<proteinExistence type="predicted"/>